<dbReference type="PIRSF" id="PIRSF000451">
    <property type="entry name" value="PKS_III"/>
    <property type="match status" value="1"/>
</dbReference>
<gene>
    <name evidence="6" type="ORF">I5776_09405</name>
</gene>
<dbReference type="CDD" id="cd00831">
    <property type="entry name" value="CHS_like"/>
    <property type="match status" value="1"/>
</dbReference>
<evidence type="ECO:0000256" key="2">
    <source>
        <dbReference type="ARBA" id="ARBA00022679"/>
    </source>
</evidence>
<feature type="domain" description="Chalcone/stilbene synthase N-terminal" evidence="4">
    <location>
        <begin position="64"/>
        <end position="198"/>
    </location>
</feature>
<keyword evidence="2" id="KW-0808">Transferase</keyword>
<dbReference type="Pfam" id="PF00195">
    <property type="entry name" value="Chal_sti_synt_N"/>
    <property type="match status" value="1"/>
</dbReference>
<proteinExistence type="inferred from homology"/>
<evidence type="ECO:0000256" key="3">
    <source>
        <dbReference type="ARBA" id="ARBA00023315"/>
    </source>
</evidence>
<dbReference type="Gene3D" id="3.40.47.10">
    <property type="match status" value="2"/>
</dbReference>
<dbReference type="Proteomes" id="UP000595691">
    <property type="component" value="Chromosome"/>
</dbReference>
<dbReference type="InterPro" id="IPR001099">
    <property type="entry name" value="Chalcone/stilbene_synt_N"/>
</dbReference>
<dbReference type="EMBL" id="CP065425">
    <property type="protein sequence ID" value="QQZ11076.1"/>
    <property type="molecule type" value="Genomic_DNA"/>
</dbReference>
<organism evidence="6 7">
    <name type="scientific">Heyndrickxia vini</name>
    <dbReference type="NCBI Taxonomy" id="1476025"/>
    <lineage>
        <taxon>Bacteria</taxon>
        <taxon>Bacillati</taxon>
        <taxon>Bacillota</taxon>
        <taxon>Bacilli</taxon>
        <taxon>Bacillales</taxon>
        <taxon>Bacillaceae</taxon>
        <taxon>Heyndrickxia</taxon>
    </lineage>
</organism>
<keyword evidence="3" id="KW-0012">Acyltransferase</keyword>
<dbReference type="RefSeq" id="WP_202780351.1">
    <property type="nucleotide sequence ID" value="NZ_CP065425.1"/>
</dbReference>
<reference evidence="6 7" key="1">
    <citation type="submission" date="2020-11" db="EMBL/GenBank/DDBJ databases">
        <title>Taxonomic evaluation of the Bacillus sporothermodurans group of bacteria based on whole genome sequences.</title>
        <authorList>
            <person name="Fiedler G."/>
            <person name="Herbstmann A.-D."/>
            <person name="Doll E."/>
            <person name="Wenning M."/>
            <person name="Brinks E."/>
            <person name="Kabisch J."/>
            <person name="Breitenwieser F."/>
            <person name="Lappann M."/>
            <person name="Boehnlein C."/>
            <person name="Franz C."/>
        </authorList>
    </citation>
    <scope>NUCLEOTIDE SEQUENCE [LARGE SCALE GENOMIC DNA]</scope>
    <source>
        <strain evidence="6 7">JCM 19841</strain>
    </source>
</reference>
<dbReference type="Pfam" id="PF02797">
    <property type="entry name" value="Chal_sti_synt_C"/>
    <property type="match status" value="1"/>
</dbReference>
<name>A0ABX7E667_9BACI</name>
<evidence type="ECO:0000259" key="4">
    <source>
        <dbReference type="Pfam" id="PF00195"/>
    </source>
</evidence>
<keyword evidence="7" id="KW-1185">Reference proteome</keyword>
<accession>A0ABX7E667</accession>
<evidence type="ECO:0000313" key="6">
    <source>
        <dbReference type="EMBL" id="QQZ11076.1"/>
    </source>
</evidence>
<dbReference type="InterPro" id="IPR012328">
    <property type="entry name" value="Chalcone/stilbene_synt_C"/>
</dbReference>
<feature type="domain" description="Chalcone/stilbene synthase C-terminal" evidence="5">
    <location>
        <begin position="221"/>
        <end position="352"/>
    </location>
</feature>
<dbReference type="SUPFAM" id="SSF53901">
    <property type="entry name" value="Thiolase-like"/>
    <property type="match status" value="1"/>
</dbReference>
<sequence>MPKIGSVGLGIPKYKYSQIDTMNFVYQLFSNNVKDINRLIKVFQNGEIQTRYFVKDMVWFNENHTFAEKNNAFINEAIDLGIKAIENCLPDEDYGTIDAIFMVCTSGLATPSIEARIMNKLPFKEDVKRIPIWGLGCAGGASGLSRAYEYCLAFPQAKVIVLSIEICSLTFQKNDFSKSNLIGTSLFADGAACALVVGDECEQIEYINKPIPAIYGTESRLMANSLDVMGWDFQDDGMHVIFSKDIPSIVEHWLKPNVESFLTKYDLRLSDISQFVAHPGGKKVVKAYEKALQFPASKTEDAREVLNQFGNMSSPTIFYVLKRIMDSDVKSGEWGLAIALGPGFSSEQLLMRWE</sequence>
<protein>
    <submittedName>
        <fullName evidence="6">Type III polyketide synthase</fullName>
    </submittedName>
</protein>
<dbReference type="PANTHER" id="PTHR11877">
    <property type="entry name" value="HYDROXYMETHYLGLUTARYL-COA SYNTHASE"/>
    <property type="match status" value="1"/>
</dbReference>
<evidence type="ECO:0000313" key="7">
    <source>
        <dbReference type="Proteomes" id="UP000595691"/>
    </source>
</evidence>
<comment type="similarity">
    <text evidence="1">Belongs to the thiolase-like superfamily. Chalcone/stilbene synthases family.</text>
</comment>
<dbReference type="InterPro" id="IPR016039">
    <property type="entry name" value="Thiolase-like"/>
</dbReference>
<dbReference type="InterPro" id="IPR011141">
    <property type="entry name" value="Polyketide_synthase_type-III"/>
</dbReference>
<evidence type="ECO:0000259" key="5">
    <source>
        <dbReference type="Pfam" id="PF02797"/>
    </source>
</evidence>
<evidence type="ECO:0000256" key="1">
    <source>
        <dbReference type="ARBA" id="ARBA00005531"/>
    </source>
</evidence>
<dbReference type="PANTHER" id="PTHR11877:SF99">
    <property type="entry name" value="1,3,6,8-TETRAHYDROXYNAPHTHALENE SYNTHASE"/>
    <property type="match status" value="1"/>
</dbReference>